<organism evidence="1 2">
    <name type="scientific">Aequorivita iocasae</name>
    <dbReference type="NCBI Taxonomy" id="2803865"/>
    <lineage>
        <taxon>Bacteria</taxon>
        <taxon>Pseudomonadati</taxon>
        <taxon>Bacteroidota</taxon>
        <taxon>Flavobacteriia</taxon>
        <taxon>Flavobacteriales</taxon>
        <taxon>Flavobacteriaceae</taxon>
        <taxon>Aequorivita</taxon>
    </lineage>
</organism>
<accession>A0ABX7DU48</accession>
<evidence type="ECO:0000313" key="2">
    <source>
        <dbReference type="Proteomes" id="UP000629420"/>
    </source>
</evidence>
<evidence type="ECO:0000313" key="1">
    <source>
        <dbReference type="EMBL" id="QQX77675.1"/>
    </source>
</evidence>
<dbReference type="Proteomes" id="UP000629420">
    <property type="component" value="Chromosome"/>
</dbReference>
<reference evidence="1 2" key="1">
    <citation type="submission" date="2021-01" db="EMBL/GenBank/DDBJ databases">
        <title>Aequorivita sp. strain KX20305, a bacterium isolated from the sediment collected at a cold seep field in South China Sea.</title>
        <authorList>
            <person name="Zhang H."/>
            <person name="Li C."/>
        </authorList>
    </citation>
    <scope>NUCLEOTIDE SEQUENCE [LARGE SCALE GENOMIC DNA]</scope>
    <source>
        <strain evidence="1 2">KX20305</strain>
    </source>
</reference>
<keyword evidence="2" id="KW-1185">Reference proteome</keyword>
<sequence>MKFFKKKRLRITSVLLLLIFTSFLVTPAIISLSGNQADVSTFFSMNEEENSIKLPKLMVEYQINDSKSSLSAIQFLKKQKNLFQHYLNNYKMVFLEVVSPPPKIA</sequence>
<dbReference type="EMBL" id="CP068439">
    <property type="protein sequence ID" value="QQX77675.1"/>
    <property type="molecule type" value="Genomic_DNA"/>
</dbReference>
<gene>
    <name evidence="1" type="ORF">JK629_05260</name>
</gene>
<dbReference type="RefSeq" id="WP_202337566.1">
    <property type="nucleotide sequence ID" value="NZ_CP068439.1"/>
</dbReference>
<protein>
    <submittedName>
        <fullName evidence="1">Uncharacterized protein</fullName>
    </submittedName>
</protein>
<proteinExistence type="predicted"/>
<name>A0ABX7DU48_9FLAO</name>